<protein>
    <submittedName>
        <fullName evidence="2">Uncharacterized protein</fullName>
    </submittedName>
</protein>
<dbReference type="AlphaFoldDB" id="A0AA47B3P9"/>
<gene>
    <name evidence="2" type="ORF">LDX53_08340</name>
</gene>
<evidence type="ECO:0000256" key="1">
    <source>
        <dbReference type="SAM" id="Phobius"/>
    </source>
</evidence>
<accession>A0AA47B3P9</accession>
<dbReference type="EMBL" id="CP084389">
    <property type="protein sequence ID" value="UZX29566.1"/>
    <property type="molecule type" value="Genomic_DNA"/>
</dbReference>
<evidence type="ECO:0000313" key="3">
    <source>
        <dbReference type="Proteomes" id="UP001164557"/>
    </source>
</evidence>
<keyword evidence="1" id="KW-1133">Transmembrane helix</keyword>
<feature type="transmembrane region" description="Helical" evidence="1">
    <location>
        <begin position="27"/>
        <end position="47"/>
    </location>
</feature>
<dbReference type="RefSeq" id="WP_267271258.1">
    <property type="nucleotide sequence ID" value="NZ_CP084384.1"/>
</dbReference>
<keyword evidence="1" id="KW-0812">Transmembrane</keyword>
<name>A0AA47B3P9_9LACO</name>
<proteinExistence type="predicted"/>
<sequence length="86" mass="10312">MMKKKITNTDRNNALHTLFIEHKIDKIFLPIAAVFVAFLWLSILFNFAVFVKVITVVFVVVLLYFAICTFFEIHDWYKRKHDKDKF</sequence>
<dbReference type="Proteomes" id="UP001164557">
    <property type="component" value="Chromosome"/>
</dbReference>
<keyword evidence="1" id="KW-0472">Membrane</keyword>
<keyword evidence="3" id="KW-1185">Reference proteome</keyword>
<organism evidence="2 3">
    <name type="scientific">Lactobacillus helsingborgensis</name>
    <dbReference type="NCBI Taxonomy" id="1218494"/>
    <lineage>
        <taxon>Bacteria</taxon>
        <taxon>Bacillati</taxon>
        <taxon>Bacillota</taxon>
        <taxon>Bacilli</taxon>
        <taxon>Lactobacillales</taxon>
        <taxon>Lactobacillaceae</taxon>
        <taxon>Lactobacillus</taxon>
    </lineage>
</organism>
<evidence type="ECO:0000313" key="2">
    <source>
        <dbReference type="EMBL" id="UZX29566.1"/>
    </source>
</evidence>
<feature type="transmembrane region" description="Helical" evidence="1">
    <location>
        <begin position="53"/>
        <end position="73"/>
    </location>
</feature>
<reference evidence="2" key="1">
    <citation type="submission" date="2021-09" db="EMBL/GenBank/DDBJ databases">
        <title>Lactobacillus species from Apis mellifera, Switzerland.</title>
        <authorList>
            <person name="Pfister J."/>
            <person name="Brown A."/>
            <person name="Neumann P."/>
            <person name="Collaud A."/>
            <person name="Retschnig G."/>
            <person name="Perreten V."/>
        </authorList>
    </citation>
    <scope>NUCLEOTIDE SEQUENCE</scope>
    <source>
        <strain evidence="2">IBH002</strain>
    </source>
</reference>